<evidence type="ECO:0000313" key="1">
    <source>
        <dbReference type="EMBL" id="MCA9386640.1"/>
    </source>
</evidence>
<protein>
    <submittedName>
        <fullName evidence="1">Uncharacterized protein</fullName>
    </submittedName>
</protein>
<reference evidence="1" key="1">
    <citation type="submission" date="2020-04" db="EMBL/GenBank/DDBJ databases">
        <authorList>
            <person name="Zhang T."/>
        </authorList>
    </citation>
    <scope>NUCLEOTIDE SEQUENCE</scope>
    <source>
        <strain evidence="1">HKST-UBA09</strain>
    </source>
</reference>
<reference evidence="1" key="2">
    <citation type="journal article" date="2021" name="Microbiome">
        <title>Successional dynamics and alternative stable states in a saline activated sludge microbial community over 9 years.</title>
        <authorList>
            <person name="Wang Y."/>
            <person name="Ye J."/>
            <person name="Ju F."/>
            <person name="Liu L."/>
            <person name="Boyd J.A."/>
            <person name="Deng Y."/>
            <person name="Parks D.H."/>
            <person name="Jiang X."/>
            <person name="Yin X."/>
            <person name="Woodcroft B.J."/>
            <person name="Tyson G.W."/>
            <person name="Hugenholtz P."/>
            <person name="Polz M.F."/>
            <person name="Zhang T."/>
        </authorList>
    </citation>
    <scope>NUCLEOTIDE SEQUENCE</scope>
    <source>
        <strain evidence="1">HKST-UBA09</strain>
    </source>
</reference>
<organism evidence="1 2">
    <name type="scientific">Candidatus Dojkabacteria bacterium</name>
    <dbReference type="NCBI Taxonomy" id="2099670"/>
    <lineage>
        <taxon>Bacteria</taxon>
        <taxon>Candidatus Dojkabacteria</taxon>
    </lineage>
</organism>
<dbReference type="AlphaFoldDB" id="A0A955LAM2"/>
<dbReference type="EMBL" id="JAGQLF010000009">
    <property type="protein sequence ID" value="MCA9386640.1"/>
    <property type="molecule type" value="Genomic_DNA"/>
</dbReference>
<gene>
    <name evidence="1" type="ORF">KC669_01255</name>
</gene>
<name>A0A955LAM2_9BACT</name>
<proteinExistence type="predicted"/>
<accession>A0A955LAM2</accession>
<evidence type="ECO:0000313" key="2">
    <source>
        <dbReference type="Proteomes" id="UP000714915"/>
    </source>
</evidence>
<sequence length="138" mass="16128">MITLLSPTEINPYKDAFNEASDYGTDSLLKRELADIFREMHFESNGSIPDLWADMDEKSREYCVGKYLCKSYELESLKLIRDSKNDTTNSGLDLDLQIRRLAKVHVVFEVFKRTYNRQEGLLNLLLSYVPLPEYHQEL</sequence>
<comment type="caution">
    <text evidence="1">The sequence shown here is derived from an EMBL/GenBank/DDBJ whole genome shotgun (WGS) entry which is preliminary data.</text>
</comment>
<dbReference type="Proteomes" id="UP000714915">
    <property type="component" value="Unassembled WGS sequence"/>
</dbReference>